<organism evidence="7 8">
    <name type="scientific">Pisolithus microcarpus 441</name>
    <dbReference type="NCBI Taxonomy" id="765257"/>
    <lineage>
        <taxon>Eukaryota</taxon>
        <taxon>Fungi</taxon>
        <taxon>Dikarya</taxon>
        <taxon>Basidiomycota</taxon>
        <taxon>Agaricomycotina</taxon>
        <taxon>Agaricomycetes</taxon>
        <taxon>Agaricomycetidae</taxon>
        <taxon>Boletales</taxon>
        <taxon>Sclerodermatineae</taxon>
        <taxon>Pisolithaceae</taxon>
        <taxon>Pisolithus</taxon>
    </lineage>
</organism>
<feature type="non-terminal residue" evidence="7">
    <location>
        <position position="1"/>
    </location>
</feature>
<reference evidence="8" key="2">
    <citation type="submission" date="2015-01" db="EMBL/GenBank/DDBJ databases">
        <title>Evolutionary Origins and Diversification of the Mycorrhizal Mutualists.</title>
        <authorList>
            <consortium name="DOE Joint Genome Institute"/>
            <consortium name="Mycorrhizal Genomics Consortium"/>
            <person name="Kohler A."/>
            <person name="Kuo A."/>
            <person name="Nagy L.G."/>
            <person name="Floudas D."/>
            <person name="Copeland A."/>
            <person name="Barry K.W."/>
            <person name="Cichocki N."/>
            <person name="Veneault-Fourrey C."/>
            <person name="LaButti K."/>
            <person name="Lindquist E.A."/>
            <person name="Lipzen A."/>
            <person name="Lundell T."/>
            <person name="Morin E."/>
            <person name="Murat C."/>
            <person name="Riley R."/>
            <person name="Ohm R."/>
            <person name="Sun H."/>
            <person name="Tunlid A."/>
            <person name="Henrissat B."/>
            <person name="Grigoriev I.V."/>
            <person name="Hibbett D.S."/>
            <person name="Martin F."/>
        </authorList>
    </citation>
    <scope>NUCLEOTIDE SEQUENCE [LARGE SCALE GENOMIC DNA]</scope>
    <source>
        <strain evidence="8">441</strain>
    </source>
</reference>
<sequence length="213" mass="24509">NPQLRPFVLRGLEWVDKYYRRMGNTKAYIISLVLNPNHRMAWIKKSWDALEYKQAKKVSTRLMEVHPGPVPAAPSKRPTLACHLGYSLNSDDESSGPEDANAMLCSVEQELNSYDSCYVEKRSDTLQFWQGKEKLFPTLYHMVMDYLPIQGSAVPCEQIFSSSAETDTKKRNKIRPALMEALQMLKFHRKKSRLSFTYGLLPDEDDLVKDGED</sequence>
<dbReference type="GO" id="GO:0005634">
    <property type="term" value="C:nucleus"/>
    <property type="evidence" value="ECO:0007669"/>
    <property type="project" value="UniProtKB-SubCell"/>
</dbReference>
<evidence type="ECO:0000256" key="5">
    <source>
        <dbReference type="ARBA" id="ARBA00023242"/>
    </source>
</evidence>
<evidence type="ECO:0000313" key="7">
    <source>
        <dbReference type="EMBL" id="KIK18125.1"/>
    </source>
</evidence>
<dbReference type="HOGENOM" id="CLU_009123_6_1_1"/>
<dbReference type="Pfam" id="PF05699">
    <property type="entry name" value="Dimer_Tnp_hAT"/>
    <property type="match status" value="1"/>
</dbReference>
<dbReference type="PANTHER" id="PTHR46481">
    <property type="entry name" value="ZINC FINGER BED DOMAIN-CONTAINING PROTEIN 4"/>
    <property type="match status" value="1"/>
</dbReference>
<evidence type="ECO:0000256" key="1">
    <source>
        <dbReference type="ARBA" id="ARBA00004123"/>
    </source>
</evidence>
<name>A0A0C9Y047_9AGAM</name>
<evidence type="ECO:0000256" key="4">
    <source>
        <dbReference type="ARBA" id="ARBA00022833"/>
    </source>
</evidence>
<dbReference type="SUPFAM" id="SSF53098">
    <property type="entry name" value="Ribonuclease H-like"/>
    <property type="match status" value="1"/>
</dbReference>
<comment type="subcellular location">
    <subcellularLocation>
        <location evidence="1">Nucleus</location>
    </subcellularLocation>
</comment>
<evidence type="ECO:0000256" key="2">
    <source>
        <dbReference type="ARBA" id="ARBA00022723"/>
    </source>
</evidence>
<protein>
    <recommendedName>
        <fullName evidence="6">HAT C-terminal dimerisation domain-containing protein</fullName>
    </recommendedName>
</protein>
<dbReference type="InterPro" id="IPR052035">
    <property type="entry name" value="ZnF_BED_domain_contain"/>
</dbReference>
<feature type="domain" description="HAT C-terminal dimerisation" evidence="6">
    <location>
        <begin position="115"/>
        <end position="186"/>
    </location>
</feature>
<dbReference type="Proteomes" id="UP000054018">
    <property type="component" value="Unassembled WGS sequence"/>
</dbReference>
<dbReference type="GO" id="GO:0046983">
    <property type="term" value="F:protein dimerization activity"/>
    <property type="evidence" value="ECO:0007669"/>
    <property type="project" value="InterPro"/>
</dbReference>
<dbReference type="InterPro" id="IPR008906">
    <property type="entry name" value="HATC_C_dom"/>
</dbReference>
<keyword evidence="2" id="KW-0479">Metal-binding</keyword>
<gene>
    <name evidence="7" type="ORF">PISMIDRAFT_81093</name>
</gene>
<keyword evidence="5" id="KW-0539">Nucleus</keyword>
<evidence type="ECO:0000256" key="3">
    <source>
        <dbReference type="ARBA" id="ARBA00022771"/>
    </source>
</evidence>
<dbReference type="GO" id="GO:0008270">
    <property type="term" value="F:zinc ion binding"/>
    <property type="evidence" value="ECO:0007669"/>
    <property type="project" value="UniProtKB-KW"/>
</dbReference>
<evidence type="ECO:0000259" key="6">
    <source>
        <dbReference type="Pfam" id="PF05699"/>
    </source>
</evidence>
<dbReference type="AlphaFoldDB" id="A0A0C9Y047"/>
<dbReference type="EMBL" id="KN833812">
    <property type="protein sequence ID" value="KIK18125.1"/>
    <property type="molecule type" value="Genomic_DNA"/>
</dbReference>
<keyword evidence="3" id="KW-0863">Zinc-finger</keyword>
<keyword evidence="4" id="KW-0862">Zinc</keyword>
<dbReference type="InterPro" id="IPR012337">
    <property type="entry name" value="RNaseH-like_sf"/>
</dbReference>
<reference evidence="7 8" key="1">
    <citation type="submission" date="2014-04" db="EMBL/GenBank/DDBJ databases">
        <authorList>
            <consortium name="DOE Joint Genome Institute"/>
            <person name="Kuo A."/>
            <person name="Kohler A."/>
            <person name="Costa M.D."/>
            <person name="Nagy L.G."/>
            <person name="Floudas D."/>
            <person name="Copeland A."/>
            <person name="Barry K.W."/>
            <person name="Cichocki N."/>
            <person name="Veneault-Fourrey C."/>
            <person name="LaButti K."/>
            <person name="Lindquist E.A."/>
            <person name="Lipzen A."/>
            <person name="Lundell T."/>
            <person name="Morin E."/>
            <person name="Murat C."/>
            <person name="Sun H."/>
            <person name="Tunlid A."/>
            <person name="Henrissat B."/>
            <person name="Grigoriev I.V."/>
            <person name="Hibbett D.S."/>
            <person name="Martin F."/>
            <person name="Nordberg H.P."/>
            <person name="Cantor M.N."/>
            <person name="Hua S.X."/>
        </authorList>
    </citation>
    <scope>NUCLEOTIDE SEQUENCE [LARGE SCALE GENOMIC DNA]</scope>
    <source>
        <strain evidence="7 8">441</strain>
    </source>
</reference>
<dbReference type="OrthoDB" id="2448202at2759"/>
<dbReference type="PANTHER" id="PTHR46481:SF10">
    <property type="entry name" value="ZINC FINGER BED DOMAIN-CONTAINING PROTEIN 39"/>
    <property type="match status" value="1"/>
</dbReference>
<feature type="non-terminal residue" evidence="7">
    <location>
        <position position="213"/>
    </location>
</feature>
<proteinExistence type="predicted"/>
<keyword evidence="8" id="KW-1185">Reference proteome</keyword>
<evidence type="ECO:0000313" key="8">
    <source>
        <dbReference type="Proteomes" id="UP000054018"/>
    </source>
</evidence>
<accession>A0A0C9Y047</accession>